<keyword evidence="2" id="KW-1133">Transmembrane helix</keyword>
<protein>
    <submittedName>
        <fullName evidence="3">Si:dkey-31f5.8</fullName>
    </submittedName>
</protein>
<keyword evidence="2" id="KW-0812">Transmembrane</keyword>
<dbReference type="OMA" id="GGLMYPQ"/>
<dbReference type="Proteomes" id="UP001108240">
    <property type="component" value="Unplaced"/>
</dbReference>
<keyword evidence="4" id="KW-1185">Reference proteome</keyword>
<dbReference type="AlphaFoldDB" id="A0A9J7ZJ06"/>
<keyword evidence="2" id="KW-0472">Membrane</keyword>
<reference evidence="3" key="1">
    <citation type="submission" date="2025-08" db="UniProtKB">
        <authorList>
            <consortium name="Ensembl"/>
        </authorList>
    </citation>
    <scope>IDENTIFICATION</scope>
</reference>
<evidence type="ECO:0000256" key="1">
    <source>
        <dbReference type="SAM" id="MobiDB-lite"/>
    </source>
</evidence>
<feature type="region of interest" description="Disordered" evidence="1">
    <location>
        <begin position="45"/>
        <end position="71"/>
    </location>
</feature>
<dbReference type="GeneTree" id="ENSGT01060000253734"/>
<evidence type="ECO:0000256" key="2">
    <source>
        <dbReference type="SAM" id="Phobius"/>
    </source>
</evidence>
<evidence type="ECO:0000313" key="3">
    <source>
        <dbReference type="Ensembl" id="ENSCCRP00000133149.1"/>
    </source>
</evidence>
<dbReference type="Ensembl" id="ENSCCRT00000126762.1">
    <property type="protein sequence ID" value="ENSCCRP00000133149.1"/>
    <property type="gene ID" value="ENSCCRG00000058295.1"/>
</dbReference>
<evidence type="ECO:0000313" key="4">
    <source>
        <dbReference type="Proteomes" id="UP001108240"/>
    </source>
</evidence>
<organism evidence="3 4">
    <name type="scientific">Cyprinus carpio carpio</name>
    <dbReference type="NCBI Taxonomy" id="630221"/>
    <lineage>
        <taxon>Eukaryota</taxon>
        <taxon>Metazoa</taxon>
        <taxon>Chordata</taxon>
        <taxon>Craniata</taxon>
        <taxon>Vertebrata</taxon>
        <taxon>Euteleostomi</taxon>
        <taxon>Actinopterygii</taxon>
        <taxon>Neopterygii</taxon>
        <taxon>Teleostei</taxon>
        <taxon>Ostariophysi</taxon>
        <taxon>Cypriniformes</taxon>
        <taxon>Cyprinidae</taxon>
        <taxon>Cyprininae</taxon>
        <taxon>Cyprinus</taxon>
    </lineage>
</organism>
<name>A0A9J7ZJ06_CYPCA</name>
<reference evidence="3" key="2">
    <citation type="submission" date="2025-09" db="UniProtKB">
        <authorList>
            <consortium name="Ensembl"/>
        </authorList>
    </citation>
    <scope>IDENTIFICATION</scope>
</reference>
<accession>A0A9J7ZJ06</accession>
<proteinExistence type="predicted"/>
<sequence length="71" mass="7513">MSELGFLKIGFIGTAFSFLLALFGLVDSVGGLMYPQGPDWADDNWTEKLPTVSSSQTAAAAANNTKRSGSR</sequence>
<feature type="transmembrane region" description="Helical" evidence="2">
    <location>
        <begin position="6"/>
        <end position="26"/>
    </location>
</feature>